<keyword evidence="1" id="KW-0472">Membrane</keyword>
<dbReference type="InterPro" id="IPR037185">
    <property type="entry name" value="EmrE-like"/>
</dbReference>
<organism evidence="2 3">
    <name type="scientific">Rhizobium setariae</name>
    <dbReference type="NCBI Taxonomy" id="2801340"/>
    <lineage>
        <taxon>Bacteria</taxon>
        <taxon>Pseudomonadati</taxon>
        <taxon>Pseudomonadota</taxon>
        <taxon>Alphaproteobacteria</taxon>
        <taxon>Hyphomicrobiales</taxon>
        <taxon>Rhizobiaceae</taxon>
        <taxon>Rhizobium/Agrobacterium group</taxon>
        <taxon>Rhizobium</taxon>
    </lineage>
</organism>
<proteinExistence type="predicted"/>
<accession>A0A936YR87</accession>
<keyword evidence="3" id="KW-1185">Reference proteome</keyword>
<comment type="caution">
    <text evidence="2">The sequence shown here is derived from an EMBL/GenBank/DDBJ whole genome shotgun (WGS) entry which is preliminary data.</text>
</comment>
<name>A0A936YR87_9HYPH</name>
<feature type="transmembrane region" description="Helical" evidence="1">
    <location>
        <begin position="41"/>
        <end position="60"/>
    </location>
</feature>
<reference evidence="2" key="1">
    <citation type="submission" date="2021-01" db="EMBL/GenBank/DDBJ databases">
        <title>Rhizobium sp. strain KVB221 16S ribosomal RNA gene Genome sequencing and assembly.</title>
        <authorList>
            <person name="Kang M."/>
        </authorList>
    </citation>
    <scope>NUCLEOTIDE SEQUENCE</scope>
    <source>
        <strain evidence="2">KVB221</strain>
    </source>
</reference>
<evidence type="ECO:0000313" key="3">
    <source>
        <dbReference type="Proteomes" id="UP000633219"/>
    </source>
</evidence>
<gene>
    <name evidence="2" type="ORF">JJB09_25415</name>
</gene>
<dbReference type="Proteomes" id="UP000633219">
    <property type="component" value="Unassembled WGS sequence"/>
</dbReference>
<evidence type="ECO:0000313" key="2">
    <source>
        <dbReference type="EMBL" id="MBL0375359.1"/>
    </source>
</evidence>
<dbReference type="EMBL" id="JAEQNC010000023">
    <property type="protein sequence ID" value="MBL0375359.1"/>
    <property type="molecule type" value="Genomic_DNA"/>
</dbReference>
<dbReference type="SUPFAM" id="SSF103481">
    <property type="entry name" value="Multidrug resistance efflux transporter EmrE"/>
    <property type="match status" value="1"/>
</dbReference>
<evidence type="ECO:0000256" key="1">
    <source>
        <dbReference type="SAM" id="Phobius"/>
    </source>
</evidence>
<feature type="transmembrane region" description="Helical" evidence="1">
    <location>
        <begin position="15"/>
        <end position="34"/>
    </location>
</feature>
<evidence type="ECO:0008006" key="4">
    <source>
        <dbReference type="Google" id="ProtNLM"/>
    </source>
</evidence>
<dbReference type="AlphaFoldDB" id="A0A936YR87"/>
<protein>
    <recommendedName>
        <fullName evidence="4">EamA domain-containing protein</fullName>
    </recommendedName>
</protein>
<sequence>MLITAYSHTSVAHCAVIYAALPFVTAFLGWGLLGEIPASRALWTSCFALLGVCIMVASGSDGSSW</sequence>
<keyword evidence="1" id="KW-0812">Transmembrane</keyword>
<keyword evidence="1" id="KW-1133">Transmembrane helix</keyword>